<reference evidence="2 3" key="1">
    <citation type="submission" date="2019-08" db="EMBL/GenBank/DDBJ databases">
        <authorList>
            <person name="Peeters C."/>
        </authorList>
    </citation>
    <scope>NUCLEOTIDE SEQUENCE [LARGE SCALE GENOMIC DNA]</scope>
    <source>
        <strain evidence="2 3">LMG 31121</strain>
    </source>
</reference>
<evidence type="ECO:0000313" key="2">
    <source>
        <dbReference type="EMBL" id="VVE84429.1"/>
    </source>
</evidence>
<evidence type="ECO:0000256" key="1">
    <source>
        <dbReference type="SAM" id="MobiDB-lite"/>
    </source>
</evidence>
<feature type="region of interest" description="Disordered" evidence="1">
    <location>
        <begin position="254"/>
        <end position="282"/>
    </location>
</feature>
<accession>A0A5E5BEV4</accession>
<dbReference type="EMBL" id="CABPSR010000018">
    <property type="protein sequence ID" value="VVE84429.1"/>
    <property type="molecule type" value="Genomic_DNA"/>
</dbReference>
<evidence type="ECO:0000313" key="3">
    <source>
        <dbReference type="Proteomes" id="UP000335538"/>
    </source>
</evidence>
<feature type="compositionally biased region" description="Basic residues" evidence="1">
    <location>
        <begin position="255"/>
        <end position="266"/>
    </location>
</feature>
<sequence length="282" mass="29773">MVAAGDDHGLLAQRLNDFGREAFAHARSELDQAVGECLLTGCSKSGRRRVALEQIEHRWMVQTGAEDSLKRGMDLGEQAANAVAGLGNLGGEIVVEAAQHGEFSELLVGQSKGALRMRRRAGGLSDDRGIAGVGLGFAGVQIGATPHGQSGQIGDHHAFVACNSHRQCADGGGLVNDEQDSAVSLEFGDEGAQLGLVVGKRLIVQALAATIERNGVMLAFADVNANEDIGGVMLLNFLHRSLCRVNGLACNNGGKSRHPRYGRRGISRPNPYQRSPATHQAR</sequence>
<organism evidence="2 3">
    <name type="scientific">Pandoraea sputorum</name>
    <dbReference type="NCBI Taxonomy" id="93222"/>
    <lineage>
        <taxon>Bacteria</taxon>
        <taxon>Pseudomonadati</taxon>
        <taxon>Pseudomonadota</taxon>
        <taxon>Betaproteobacteria</taxon>
        <taxon>Burkholderiales</taxon>
        <taxon>Burkholderiaceae</taxon>
        <taxon>Pandoraea</taxon>
    </lineage>
</organism>
<proteinExistence type="predicted"/>
<name>A0A5E5BEV4_9BURK</name>
<protein>
    <submittedName>
        <fullName evidence="2">Uncharacterized protein</fullName>
    </submittedName>
</protein>
<dbReference type="Proteomes" id="UP000335538">
    <property type="component" value="Unassembled WGS sequence"/>
</dbReference>
<dbReference type="AlphaFoldDB" id="A0A5E5BEV4"/>
<gene>
    <name evidence="2" type="ORF">PSP31121_04758</name>
</gene>
<feature type="compositionally biased region" description="Polar residues" evidence="1">
    <location>
        <begin position="270"/>
        <end position="282"/>
    </location>
</feature>